<dbReference type="RefSeq" id="WP_064095270.1">
    <property type="nucleotide sequence ID" value="NZ_JACSPT010000022.1"/>
</dbReference>
<dbReference type="InterPro" id="IPR031165">
    <property type="entry name" value="GNAT_YJDJ"/>
</dbReference>
<dbReference type="EMBL" id="JACSPT010000022">
    <property type="protein sequence ID" value="MBD8010344.1"/>
    <property type="molecule type" value="Genomic_DNA"/>
</dbReference>
<evidence type="ECO:0000259" key="1">
    <source>
        <dbReference type="PROSITE" id="PS51729"/>
    </source>
</evidence>
<keyword evidence="3" id="KW-1185">Reference proteome</keyword>
<name>A0ABR8W021_9GAMM</name>
<dbReference type="Pfam" id="PF14542">
    <property type="entry name" value="Acetyltransf_CG"/>
    <property type="match status" value="1"/>
</dbReference>
<dbReference type="PANTHER" id="PTHR31435:SF10">
    <property type="entry name" value="BSR4717 PROTEIN"/>
    <property type="match status" value="1"/>
</dbReference>
<dbReference type="InterPro" id="IPR045057">
    <property type="entry name" value="Gcn5-rel_NAT"/>
</dbReference>
<reference evidence="2 3" key="1">
    <citation type="submission" date="2020-08" db="EMBL/GenBank/DDBJ databases">
        <title>A Genomic Blueprint of the Chicken Gut Microbiome.</title>
        <authorList>
            <person name="Gilroy R."/>
            <person name="Ravi A."/>
            <person name="Getino M."/>
            <person name="Pursley I."/>
            <person name="Horton D.L."/>
            <person name="Alikhan N.-F."/>
            <person name="Baker D."/>
            <person name="Gharbi K."/>
            <person name="Hall N."/>
            <person name="Watson M."/>
            <person name="Adriaenssens E.M."/>
            <person name="Foster-Nyarko E."/>
            <person name="Jarju S."/>
            <person name="Secka A."/>
            <person name="Antonio M."/>
            <person name="Oren A."/>
            <person name="Chaudhuri R."/>
            <person name="La Ragione R.M."/>
            <person name="Hildebrand F."/>
            <person name="Pallen M.J."/>
        </authorList>
    </citation>
    <scope>NUCLEOTIDE SEQUENCE [LARGE SCALE GENOMIC DNA]</scope>
    <source>
        <strain evidence="2 3">Sa1BUA6</strain>
    </source>
</reference>
<sequence length="96" mass="10941">MDIQHQDSKRGGVFFMEENGRRLAEITYQWHDASTIVADHTWVDNSLRGQGIARKMLDVLVDFARQKQLKIVPQCSYVDVMFKRDSSLADVAATAI</sequence>
<dbReference type="Gene3D" id="3.40.630.30">
    <property type="match status" value="1"/>
</dbReference>
<accession>A0ABR8W021</accession>
<dbReference type="Proteomes" id="UP000621930">
    <property type="component" value="Unassembled WGS sequence"/>
</dbReference>
<gene>
    <name evidence="2" type="ORF">H9629_13510</name>
</gene>
<dbReference type="CDD" id="cd04301">
    <property type="entry name" value="NAT_SF"/>
    <property type="match status" value="1"/>
</dbReference>
<protein>
    <submittedName>
        <fullName evidence="2">N-acetyltransferase</fullName>
    </submittedName>
</protein>
<dbReference type="PANTHER" id="PTHR31435">
    <property type="entry name" value="PROTEIN NATD1"/>
    <property type="match status" value="1"/>
</dbReference>
<dbReference type="PROSITE" id="PS51729">
    <property type="entry name" value="GNAT_YJDJ"/>
    <property type="match status" value="1"/>
</dbReference>
<organism evidence="2 3">
    <name type="scientific">Acinetobacter pecorum</name>
    <dbReference type="NCBI Taxonomy" id="2762215"/>
    <lineage>
        <taxon>Bacteria</taxon>
        <taxon>Pseudomonadati</taxon>
        <taxon>Pseudomonadota</taxon>
        <taxon>Gammaproteobacteria</taxon>
        <taxon>Moraxellales</taxon>
        <taxon>Moraxellaceae</taxon>
        <taxon>Acinetobacter</taxon>
    </lineage>
</organism>
<dbReference type="SUPFAM" id="SSF55729">
    <property type="entry name" value="Acyl-CoA N-acyltransferases (Nat)"/>
    <property type="match status" value="1"/>
</dbReference>
<evidence type="ECO:0000313" key="2">
    <source>
        <dbReference type="EMBL" id="MBD8010344.1"/>
    </source>
</evidence>
<comment type="caution">
    <text evidence="2">The sequence shown here is derived from an EMBL/GenBank/DDBJ whole genome shotgun (WGS) entry which is preliminary data.</text>
</comment>
<proteinExistence type="predicted"/>
<feature type="domain" description="N-acetyltransferase" evidence="1">
    <location>
        <begin position="6"/>
        <end position="93"/>
    </location>
</feature>
<evidence type="ECO:0000313" key="3">
    <source>
        <dbReference type="Proteomes" id="UP000621930"/>
    </source>
</evidence>
<dbReference type="InterPro" id="IPR016181">
    <property type="entry name" value="Acyl_CoA_acyltransferase"/>
</dbReference>